<dbReference type="InterPro" id="IPR044844">
    <property type="entry name" value="Trans_IPPS_euk-type"/>
</dbReference>
<evidence type="ECO:0000313" key="2">
    <source>
        <dbReference type="EMBL" id="CAA3017326.1"/>
    </source>
</evidence>
<dbReference type="PROSITE" id="PS01044">
    <property type="entry name" value="SQUALEN_PHYTOEN_SYN_1"/>
    <property type="match status" value="1"/>
</dbReference>
<sequence>KIRSFEDILRYPNDLYPLLKMKMTTMHAKKHIPSESHWGFCYTMLHKISRSFPLLIQGLHTDLRDAVCIYYLVLRALDIVEDDTSIATDVKIHILMDFYRHLYDTEWNSSFMSILYLTSGTNDHKVLMDEFHHTVFLELGNYQEVIEDITMMVGSVMAKFICKEIGIIDDYDEYCHNVAGLVGLRLLKLFHASGIKDLLSNTFFHSTSVPKSRMFWPPKIWRKYVDRLEVLL</sequence>
<dbReference type="PANTHER" id="PTHR11626:SF2">
    <property type="entry name" value="SQUALENE SYNTHASE"/>
    <property type="match status" value="1"/>
</dbReference>
<dbReference type="InterPro" id="IPR019845">
    <property type="entry name" value="Squalene/phytoene_synthase_CS"/>
</dbReference>
<accession>A0A8S0UIN8</accession>
<gene>
    <name evidence="2" type="ORF">OLEA9_A069431</name>
</gene>
<dbReference type="GO" id="GO:0051996">
    <property type="term" value="F:squalene synthase [NAD(P)H] activity"/>
    <property type="evidence" value="ECO:0007669"/>
    <property type="project" value="InterPro"/>
</dbReference>
<dbReference type="GO" id="GO:0045338">
    <property type="term" value="P:farnesyl diphosphate metabolic process"/>
    <property type="evidence" value="ECO:0007669"/>
    <property type="project" value="InterPro"/>
</dbReference>
<evidence type="ECO:0000313" key="3">
    <source>
        <dbReference type="Proteomes" id="UP000594638"/>
    </source>
</evidence>
<proteinExistence type="predicted"/>
<keyword evidence="3" id="KW-1185">Reference proteome</keyword>
<dbReference type="PANTHER" id="PTHR11626">
    <property type="entry name" value="FARNESYL-DIPHOSPHATE FARNESYLTRANSFERASE"/>
    <property type="match status" value="1"/>
</dbReference>
<dbReference type="EMBL" id="CACTIH010007694">
    <property type="protein sequence ID" value="CAA3017326.1"/>
    <property type="molecule type" value="Genomic_DNA"/>
</dbReference>
<comment type="caution">
    <text evidence="2">The sequence shown here is derived from an EMBL/GenBank/DDBJ whole genome shotgun (WGS) entry which is preliminary data.</text>
</comment>
<keyword evidence="1" id="KW-0808">Transferase</keyword>
<dbReference type="Gramene" id="OE9A069431T1">
    <property type="protein sequence ID" value="OE9A069431C1"/>
    <property type="gene ID" value="OE9A069431"/>
</dbReference>
<dbReference type="OrthoDB" id="431150at2759"/>
<dbReference type="InterPro" id="IPR008949">
    <property type="entry name" value="Isoprenoid_synthase_dom_sf"/>
</dbReference>
<name>A0A8S0UIN8_OLEEU</name>
<evidence type="ECO:0000256" key="1">
    <source>
        <dbReference type="ARBA" id="ARBA00022679"/>
    </source>
</evidence>
<feature type="non-terminal residue" evidence="2">
    <location>
        <position position="232"/>
    </location>
</feature>
<dbReference type="AlphaFoldDB" id="A0A8S0UIN8"/>
<dbReference type="SUPFAM" id="SSF48576">
    <property type="entry name" value="Terpenoid synthases"/>
    <property type="match status" value="1"/>
</dbReference>
<reference evidence="2 3" key="1">
    <citation type="submission" date="2019-12" db="EMBL/GenBank/DDBJ databases">
        <authorList>
            <person name="Alioto T."/>
            <person name="Alioto T."/>
            <person name="Gomez Garrido J."/>
        </authorList>
    </citation>
    <scope>NUCLEOTIDE SEQUENCE [LARGE SCALE GENOMIC DNA]</scope>
</reference>
<protein>
    <submittedName>
        <fullName evidence="2">Squalene synthase-like</fullName>
    </submittedName>
</protein>
<dbReference type="Gene3D" id="1.10.600.10">
    <property type="entry name" value="Farnesyl Diphosphate Synthase"/>
    <property type="match status" value="1"/>
</dbReference>
<dbReference type="Proteomes" id="UP000594638">
    <property type="component" value="Unassembled WGS sequence"/>
</dbReference>
<dbReference type="Pfam" id="PF00494">
    <property type="entry name" value="SQS_PSY"/>
    <property type="match status" value="1"/>
</dbReference>
<dbReference type="InterPro" id="IPR002060">
    <property type="entry name" value="Squ/phyt_synthse"/>
</dbReference>
<organism evidence="2 3">
    <name type="scientific">Olea europaea subsp. europaea</name>
    <dbReference type="NCBI Taxonomy" id="158383"/>
    <lineage>
        <taxon>Eukaryota</taxon>
        <taxon>Viridiplantae</taxon>
        <taxon>Streptophyta</taxon>
        <taxon>Embryophyta</taxon>
        <taxon>Tracheophyta</taxon>
        <taxon>Spermatophyta</taxon>
        <taxon>Magnoliopsida</taxon>
        <taxon>eudicotyledons</taxon>
        <taxon>Gunneridae</taxon>
        <taxon>Pentapetalae</taxon>
        <taxon>asterids</taxon>
        <taxon>lamiids</taxon>
        <taxon>Lamiales</taxon>
        <taxon>Oleaceae</taxon>
        <taxon>Oleeae</taxon>
        <taxon>Olea</taxon>
    </lineage>
</organism>
<dbReference type="GO" id="GO:0005789">
    <property type="term" value="C:endoplasmic reticulum membrane"/>
    <property type="evidence" value="ECO:0007669"/>
    <property type="project" value="TreeGrafter"/>
</dbReference>
<feature type="non-terminal residue" evidence="2">
    <location>
        <position position="1"/>
    </location>
</feature>